<keyword evidence="1" id="KW-0812">Transmembrane</keyword>
<protein>
    <submittedName>
        <fullName evidence="2">Uncharacterized protein</fullName>
    </submittedName>
</protein>
<dbReference type="EMBL" id="JAWLKH010000005">
    <property type="protein sequence ID" value="MDV6311687.1"/>
    <property type="molecule type" value="Genomic_DNA"/>
</dbReference>
<evidence type="ECO:0000313" key="2">
    <source>
        <dbReference type="EMBL" id="MDV6311687.1"/>
    </source>
</evidence>
<keyword evidence="1" id="KW-1133">Transmembrane helix</keyword>
<proteinExistence type="predicted"/>
<feature type="transmembrane region" description="Helical" evidence="1">
    <location>
        <begin position="12"/>
        <end position="35"/>
    </location>
</feature>
<dbReference type="Proteomes" id="UP001185922">
    <property type="component" value="Unassembled WGS sequence"/>
</dbReference>
<evidence type="ECO:0000256" key="1">
    <source>
        <dbReference type="SAM" id="Phobius"/>
    </source>
</evidence>
<comment type="caution">
    <text evidence="2">The sequence shown here is derived from an EMBL/GenBank/DDBJ whole genome shotgun (WGS) entry which is preliminary data.</text>
</comment>
<evidence type="ECO:0000313" key="3">
    <source>
        <dbReference type="Proteomes" id="UP001185922"/>
    </source>
</evidence>
<feature type="transmembrane region" description="Helical" evidence="1">
    <location>
        <begin position="41"/>
        <end position="63"/>
    </location>
</feature>
<accession>A0AAE4UA94</accession>
<organism evidence="2 3">
    <name type="scientific">Gordonia amicalis</name>
    <dbReference type="NCBI Taxonomy" id="89053"/>
    <lineage>
        <taxon>Bacteria</taxon>
        <taxon>Bacillati</taxon>
        <taxon>Actinomycetota</taxon>
        <taxon>Actinomycetes</taxon>
        <taxon>Mycobacteriales</taxon>
        <taxon>Gordoniaceae</taxon>
        <taxon>Gordonia</taxon>
    </lineage>
</organism>
<gene>
    <name evidence="2" type="ORF">R3Q15_07225</name>
</gene>
<dbReference type="AlphaFoldDB" id="A0AAE4UA94"/>
<feature type="transmembrane region" description="Helical" evidence="1">
    <location>
        <begin position="75"/>
        <end position="100"/>
    </location>
</feature>
<dbReference type="RefSeq" id="WP_191834823.1">
    <property type="nucleotide sequence ID" value="NZ_CP096596.1"/>
</dbReference>
<reference evidence="2" key="1">
    <citation type="submission" date="2023-10" db="EMBL/GenBank/DDBJ databases">
        <title>Development of a sustainable strategy for remediation of hydrocarbon-contaminated territories based on the waste exchange concept.</title>
        <authorList>
            <person name="Krivoruchko A."/>
        </authorList>
    </citation>
    <scope>NUCLEOTIDE SEQUENCE</scope>
    <source>
        <strain evidence="2">IEGM 1279</strain>
    </source>
</reference>
<name>A0AAE4UA94_9ACTN</name>
<sequence length="101" mass="10392">MTNPSTRYRREDWFGPESFCAVVIGLFLMSLPYTGLAPREAVWLIVTPPLVGTALVALSATPVRGTRTVRRVGTGLLAAGAGAIISIPALVAGAALGSAIA</sequence>
<keyword evidence="1" id="KW-0472">Membrane</keyword>